<dbReference type="RefSeq" id="WP_012933992.1">
    <property type="nucleotide sequence ID" value="NC_013739.1"/>
</dbReference>
<name>D3F8H7_CONWI</name>
<evidence type="ECO:0000256" key="1">
    <source>
        <dbReference type="SAM" id="Phobius"/>
    </source>
</evidence>
<dbReference type="STRING" id="469383.Cwoe_2519"/>
<keyword evidence="3" id="KW-1185">Reference proteome</keyword>
<dbReference type="HOGENOM" id="CLU_1394252_0_0_11"/>
<feature type="transmembrane region" description="Helical" evidence="1">
    <location>
        <begin position="120"/>
        <end position="138"/>
    </location>
</feature>
<keyword evidence="1" id="KW-1133">Transmembrane helix</keyword>
<evidence type="ECO:0000313" key="3">
    <source>
        <dbReference type="Proteomes" id="UP000008229"/>
    </source>
</evidence>
<keyword evidence="1" id="KW-0812">Transmembrane</keyword>
<feature type="transmembrane region" description="Helical" evidence="1">
    <location>
        <begin position="83"/>
        <end position="108"/>
    </location>
</feature>
<reference evidence="3" key="2">
    <citation type="submission" date="2010-01" db="EMBL/GenBank/DDBJ databases">
        <title>The complete genome of Conexibacter woesei DSM 14684.</title>
        <authorList>
            <consortium name="US DOE Joint Genome Institute (JGI-PGF)"/>
            <person name="Lucas S."/>
            <person name="Copeland A."/>
            <person name="Lapidus A."/>
            <person name="Glavina del Rio T."/>
            <person name="Dalin E."/>
            <person name="Tice H."/>
            <person name="Bruce D."/>
            <person name="Goodwin L."/>
            <person name="Pitluck S."/>
            <person name="Kyrpides N."/>
            <person name="Mavromatis K."/>
            <person name="Ivanova N."/>
            <person name="Mikhailova N."/>
            <person name="Chertkov O."/>
            <person name="Brettin T."/>
            <person name="Detter J.C."/>
            <person name="Han C."/>
            <person name="Larimer F."/>
            <person name="Land M."/>
            <person name="Hauser L."/>
            <person name="Markowitz V."/>
            <person name="Cheng J.-F."/>
            <person name="Hugenholtz P."/>
            <person name="Woyke T."/>
            <person name="Wu D."/>
            <person name="Pukall R."/>
            <person name="Steenblock K."/>
            <person name="Schneider S."/>
            <person name="Klenk H.-P."/>
            <person name="Eisen J.A."/>
        </authorList>
    </citation>
    <scope>NUCLEOTIDE SEQUENCE [LARGE SCALE GENOMIC DNA]</scope>
    <source>
        <strain evidence="3">DSM 14684 / CIP 108061 / JCM 11494 / NBRC 100937 / ID131577</strain>
    </source>
</reference>
<dbReference type="KEGG" id="cwo:Cwoe_2519"/>
<sequence precursor="true">MTLQRSLLALALAWLAAVAAIQLLGLGVTPAEVGSSPDALVSGHVWRMLSSSLIVDDDLPLVQLALLAAATAAVLLRYGAVVWWVAALVGHVGSALLTYALLGAAIALGSGSAERTADDWDYGISCVFSAQLGVLCAGGVRRLREGRGDWLDVAAVATTAGALVVFLTDLDWYGTEHFFALALGGTVAVLSDRGR</sequence>
<organism evidence="2 3">
    <name type="scientific">Conexibacter woesei (strain DSM 14684 / CCUG 47730 / CIP 108061 / JCM 11494 / NBRC 100937 / ID131577)</name>
    <dbReference type="NCBI Taxonomy" id="469383"/>
    <lineage>
        <taxon>Bacteria</taxon>
        <taxon>Bacillati</taxon>
        <taxon>Actinomycetota</taxon>
        <taxon>Thermoleophilia</taxon>
        <taxon>Solirubrobacterales</taxon>
        <taxon>Conexibacteraceae</taxon>
        <taxon>Conexibacter</taxon>
    </lineage>
</organism>
<accession>D3F8H7</accession>
<keyword evidence="1" id="KW-0472">Membrane</keyword>
<proteinExistence type="predicted"/>
<feature type="transmembrane region" description="Helical" evidence="1">
    <location>
        <begin position="59"/>
        <end position="76"/>
    </location>
</feature>
<evidence type="ECO:0000313" key="2">
    <source>
        <dbReference type="EMBL" id="ADB50941.1"/>
    </source>
</evidence>
<dbReference type="EMBL" id="CP001854">
    <property type="protein sequence ID" value="ADB50941.1"/>
    <property type="molecule type" value="Genomic_DNA"/>
</dbReference>
<evidence type="ECO:0008006" key="4">
    <source>
        <dbReference type="Google" id="ProtNLM"/>
    </source>
</evidence>
<protein>
    <recommendedName>
        <fullName evidence="4">Peptidase S54 rhomboid domain-containing protein</fullName>
    </recommendedName>
</protein>
<feature type="transmembrane region" description="Helical" evidence="1">
    <location>
        <begin position="150"/>
        <end position="167"/>
    </location>
</feature>
<reference evidence="2 3" key="1">
    <citation type="journal article" date="2010" name="Stand. Genomic Sci.">
        <title>Complete genome sequence of Conexibacter woesei type strain (ID131577).</title>
        <authorList>
            <person name="Pukall R."/>
            <person name="Lapidus A."/>
            <person name="Glavina Del Rio T."/>
            <person name="Copeland A."/>
            <person name="Tice H."/>
            <person name="Cheng J.-F."/>
            <person name="Lucas S."/>
            <person name="Chen F."/>
            <person name="Nolan M."/>
            <person name="Bruce D."/>
            <person name="Goodwin L."/>
            <person name="Pitluck S."/>
            <person name="Mavromatis K."/>
            <person name="Ivanova N."/>
            <person name="Ovchinnikova G."/>
            <person name="Pati A."/>
            <person name="Chen A."/>
            <person name="Palaniappan K."/>
            <person name="Land M."/>
            <person name="Hauser L."/>
            <person name="Chang Y.-J."/>
            <person name="Jeffries C.D."/>
            <person name="Chain P."/>
            <person name="Meincke L."/>
            <person name="Sims D."/>
            <person name="Brettin T."/>
            <person name="Detter J.C."/>
            <person name="Rohde M."/>
            <person name="Goeker M."/>
            <person name="Bristow J."/>
            <person name="Eisen J.A."/>
            <person name="Markowitz V."/>
            <person name="Kyrpides N.C."/>
            <person name="Klenk H.-P."/>
            <person name="Hugenholtz P."/>
        </authorList>
    </citation>
    <scope>NUCLEOTIDE SEQUENCE [LARGE SCALE GENOMIC DNA]</scope>
    <source>
        <strain evidence="3">DSM 14684 / CIP 108061 / JCM 11494 / NBRC 100937 / ID131577</strain>
    </source>
</reference>
<gene>
    <name evidence="2" type="ordered locus">Cwoe_2519</name>
</gene>
<dbReference type="AlphaFoldDB" id="D3F8H7"/>
<dbReference type="Proteomes" id="UP000008229">
    <property type="component" value="Chromosome"/>
</dbReference>